<sequence>MKSDRLALEGVKLAEKVRGFYTFLKSVNPSGSPSFKKGMKGVLKKNFKKVVDSRSEFL</sequence>
<dbReference type="HOGENOM" id="CLU_2971987_0_0_7"/>
<dbReference type="AlphaFoldDB" id="L0R8U4"/>
<dbReference type="EMBL" id="FO203522">
    <property type="protein sequence ID" value="CCO22647.1"/>
    <property type="molecule type" value="Genomic_DNA"/>
</dbReference>
<gene>
    <name evidence="1" type="ORF">DESAM_20360</name>
</gene>
<reference evidence="1 2" key="1">
    <citation type="submission" date="2012-10" db="EMBL/GenBank/DDBJ databases">
        <authorList>
            <person name="Genoscope - CEA"/>
        </authorList>
    </citation>
    <scope>NUCLEOTIDE SEQUENCE [LARGE SCALE GENOMIC DNA]</scope>
    <source>
        <strain evidence="2">AM13 / DSM 14728</strain>
    </source>
</reference>
<dbReference type="KEGG" id="dhy:DESAM_20360"/>
<proteinExistence type="predicted"/>
<dbReference type="Proteomes" id="UP000010808">
    <property type="component" value="Chromosome"/>
</dbReference>
<organism evidence="1 2">
    <name type="scientific">Maridesulfovibrio hydrothermalis AM13 = DSM 14728</name>
    <dbReference type="NCBI Taxonomy" id="1121451"/>
    <lineage>
        <taxon>Bacteria</taxon>
        <taxon>Pseudomonadati</taxon>
        <taxon>Thermodesulfobacteriota</taxon>
        <taxon>Desulfovibrionia</taxon>
        <taxon>Desulfovibrionales</taxon>
        <taxon>Desulfovibrionaceae</taxon>
        <taxon>Maridesulfovibrio</taxon>
    </lineage>
</organism>
<protein>
    <submittedName>
        <fullName evidence="1">Uncharacterized protein</fullName>
    </submittedName>
</protein>
<name>L0R8U4_9BACT</name>
<evidence type="ECO:0000313" key="2">
    <source>
        <dbReference type="Proteomes" id="UP000010808"/>
    </source>
</evidence>
<keyword evidence="2" id="KW-1185">Reference proteome</keyword>
<evidence type="ECO:0000313" key="1">
    <source>
        <dbReference type="EMBL" id="CCO22647.1"/>
    </source>
</evidence>
<accession>L0R8U4</accession>
<dbReference type="PATRIC" id="fig|1121451.3.peg.623"/>